<evidence type="ECO:0000313" key="3">
    <source>
        <dbReference type="EMBL" id="KRG46012.1"/>
    </source>
</evidence>
<organism evidence="3 4">
    <name type="scientific">Stenotrophomonas panacihumi</name>
    <dbReference type="NCBI Taxonomy" id="676599"/>
    <lineage>
        <taxon>Bacteria</taxon>
        <taxon>Pseudomonadati</taxon>
        <taxon>Pseudomonadota</taxon>
        <taxon>Gammaproteobacteria</taxon>
        <taxon>Lysobacterales</taxon>
        <taxon>Lysobacteraceae</taxon>
        <taxon>Stenotrophomonas</taxon>
    </lineage>
</organism>
<name>A0A0R0ALG1_9GAMM</name>
<dbReference type="Gene3D" id="3.10.510.20">
    <property type="entry name" value="YcgL domain"/>
    <property type="match status" value="1"/>
</dbReference>
<dbReference type="SUPFAM" id="SSF160191">
    <property type="entry name" value="YcgL-like"/>
    <property type="match status" value="1"/>
</dbReference>
<reference evidence="3 4" key="1">
    <citation type="submission" date="2015-10" db="EMBL/GenBank/DDBJ databases">
        <title>Genome sequencing and analysis of members of genus Stenotrophomonas.</title>
        <authorList>
            <person name="Patil P.P."/>
            <person name="Midha S."/>
            <person name="Patil P.B."/>
        </authorList>
    </citation>
    <scope>NUCLEOTIDE SEQUENCE [LARGE SCALE GENOMIC DNA]</scope>
    <source>
        <strain evidence="3 4">JCM 16536</strain>
    </source>
</reference>
<evidence type="ECO:0000256" key="1">
    <source>
        <dbReference type="HAMAP-Rule" id="MF_01866"/>
    </source>
</evidence>
<dbReference type="RefSeq" id="WP_057645398.1">
    <property type="nucleotide sequence ID" value="NZ_LLXU01000058.1"/>
</dbReference>
<accession>A0A0R0ALG1</accession>
<dbReference type="HAMAP" id="MF_01866">
    <property type="entry name" value="UPF0745"/>
    <property type="match status" value="1"/>
</dbReference>
<dbReference type="InterPro" id="IPR027354">
    <property type="entry name" value="YcgL_dom"/>
</dbReference>
<dbReference type="EMBL" id="LLXU01000058">
    <property type="protein sequence ID" value="KRG46012.1"/>
    <property type="molecule type" value="Genomic_DNA"/>
</dbReference>
<protein>
    <recommendedName>
        <fullName evidence="1">YcgL domain-containing protein ARC20_06295</fullName>
    </recommendedName>
</protein>
<dbReference type="AlphaFoldDB" id="A0A0R0ALG1"/>
<evidence type="ECO:0000259" key="2">
    <source>
        <dbReference type="PROSITE" id="PS51648"/>
    </source>
</evidence>
<keyword evidence="4" id="KW-1185">Reference proteome</keyword>
<dbReference type="Proteomes" id="UP000051802">
    <property type="component" value="Unassembled WGS sequence"/>
</dbReference>
<dbReference type="PROSITE" id="PS51648">
    <property type="entry name" value="YCGL"/>
    <property type="match status" value="1"/>
</dbReference>
<sequence length="85" mass="9314">MQAYVYKSQRKQDTFVYLAARDAFGALPAPLLAQLGALTFVLEVSLDAQRKLAQADIAQVREALAGRGFYLQMPQTLPGVERAGE</sequence>
<dbReference type="STRING" id="676599.ARC20_06295"/>
<gene>
    <name evidence="3" type="ORF">ARC20_06295</name>
</gene>
<feature type="domain" description="YcgL" evidence="2">
    <location>
        <begin position="1"/>
        <end position="85"/>
    </location>
</feature>
<comment type="caution">
    <text evidence="3">The sequence shown here is derived from an EMBL/GenBank/DDBJ whole genome shotgun (WGS) entry which is preliminary data.</text>
</comment>
<proteinExistence type="inferred from homology"/>
<dbReference type="OrthoDB" id="7062382at2"/>
<dbReference type="InterPro" id="IPR038068">
    <property type="entry name" value="YcgL-like_sf"/>
</dbReference>
<evidence type="ECO:0000313" key="4">
    <source>
        <dbReference type="Proteomes" id="UP000051802"/>
    </source>
</evidence>
<dbReference type="Pfam" id="PF05166">
    <property type="entry name" value="YcgL"/>
    <property type="match status" value="1"/>
</dbReference>
<dbReference type="PANTHER" id="PTHR38109:SF1">
    <property type="entry name" value="PROTEIN YCGL"/>
    <property type="match status" value="1"/>
</dbReference>
<dbReference type="PANTHER" id="PTHR38109">
    <property type="entry name" value="PROTEIN YCGL"/>
    <property type="match status" value="1"/>
</dbReference>